<name>A0A2A2JKX0_9BILA</name>
<feature type="compositionally biased region" description="Polar residues" evidence="1">
    <location>
        <begin position="121"/>
        <end position="143"/>
    </location>
</feature>
<accession>A0A2A2JKX0</accession>
<dbReference type="AlphaFoldDB" id="A0A2A2JKX0"/>
<comment type="caution">
    <text evidence="2">The sequence shown here is derived from an EMBL/GenBank/DDBJ whole genome shotgun (WGS) entry which is preliminary data.</text>
</comment>
<gene>
    <name evidence="2" type="ORF">WR25_00559</name>
</gene>
<protein>
    <submittedName>
        <fullName evidence="2">Uncharacterized protein</fullName>
    </submittedName>
</protein>
<feature type="region of interest" description="Disordered" evidence="1">
    <location>
        <begin position="208"/>
        <end position="245"/>
    </location>
</feature>
<evidence type="ECO:0000313" key="3">
    <source>
        <dbReference type="Proteomes" id="UP000218231"/>
    </source>
</evidence>
<dbReference type="OrthoDB" id="5874823at2759"/>
<sequence length="245" mass="26688">MRVGDMKRAVEDVILRPDENHTGELQKRSTIAALDLCQLSASPSPTPPTAPSAATINACSCSSEVVAQPAEVRPPPPLCTSTSLDTIVNRPQPIFYRHSAGVSRRQSRVLGNLHSKRKRSNSLTNYHKSQGISVSLPPSSRQTPLRFGNEEEVFRNSLGSSESHSSVARSEAEDCFQDFVPEEDESAIVQAHMAMVMAMGTNCQMPSTVPTVPLTPSHSLASSSSSNPFSNYRQRTDEDEDMECD</sequence>
<feature type="compositionally biased region" description="Low complexity" evidence="1">
    <location>
        <begin position="208"/>
        <end position="230"/>
    </location>
</feature>
<reference evidence="2 3" key="1">
    <citation type="journal article" date="2017" name="Curr. Biol.">
        <title>Genome architecture and evolution of a unichromosomal asexual nematode.</title>
        <authorList>
            <person name="Fradin H."/>
            <person name="Zegar C."/>
            <person name="Gutwein M."/>
            <person name="Lucas J."/>
            <person name="Kovtun M."/>
            <person name="Corcoran D."/>
            <person name="Baugh L.R."/>
            <person name="Kiontke K."/>
            <person name="Gunsalus K."/>
            <person name="Fitch D.H."/>
            <person name="Piano F."/>
        </authorList>
    </citation>
    <scope>NUCLEOTIDE SEQUENCE [LARGE SCALE GENOMIC DNA]</scope>
    <source>
        <strain evidence="2">PF1309</strain>
    </source>
</reference>
<organism evidence="2 3">
    <name type="scientific">Diploscapter pachys</name>
    <dbReference type="NCBI Taxonomy" id="2018661"/>
    <lineage>
        <taxon>Eukaryota</taxon>
        <taxon>Metazoa</taxon>
        <taxon>Ecdysozoa</taxon>
        <taxon>Nematoda</taxon>
        <taxon>Chromadorea</taxon>
        <taxon>Rhabditida</taxon>
        <taxon>Rhabditina</taxon>
        <taxon>Rhabditomorpha</taxon>
        <taxon>Rhabditoidea</taxon>
        <taxon>Rhabditidae</taxon>
        <taxon>Diploscapter</taxon>
    </lineage>
</organism>
<dbReference type="EMBL" id="LIAE01010370">
    <property type="protein sequence ID" value="PAV62400.1"/>
    <property type="molecule type" value="Genomic_DNA"/>
</dbReference>
<feature type="region of interest" description="Disordered" evidence="1">
    <location>
        <begin position="110"/>
        <end position="144"/>
    </location>
</feature>
<evidence type="ECO:0000256" key="1">
    <source>
        <dbReference type="SAM" id="MobiDB-lite"/>
    </source>
</evidence>
<dbReference type="Proteomes" id="UP000218231">
    <property type="component" value="Unassembled WGS sequence"/>
</dbReference>
<evidence type="ECO:0000313" key="2">
    <source>
        <dbReference type="EMBL" id="PAV62400.1"/>
    </source>
</evidence>
<proteinExistence type="predicted"/>
<keyword evidence="3" id="KW-1185">Reference proteome</keyword>